<evidence type="ECO:0000313" key="1">
    <source>
        <dbReference type="Ensembl" id="ENSOARP00020007876.2"/>
    </source>
</evidence>
<dbReference type="Ensembl" id="ENSOART00020009528.2">
    <property type="protein sequence ID" value="ENSOARP00020007876.2"/>
    <property type="gene ID" value="ENSOARG00020005948.2"/>
</dbReference>
<organism evidence="1">
    <name type="scientific">Ovis aries</name>
    <name type="common">Sheep</name>
    <dbReference type="NCBI Taxonomy" id="9940"/>
    <lineage>
        <taxon>Eukaryota</taxon>
        <taxon>Metazoa</taxon>
        <taxon>Chordata</taxon>
        <taxon>Craniata</taxon>
        <taxon>Vertebrata</taxon>
        <taxon>Euteleostomi</taxon>
        <taxon>Mammalia</taxon>
        <taxon>Eutheria</taxon>
        <taxon>Laurasiatheria</taxon>
        <taxon>Artiodactyla</taxon>
        <taxon>Ruminantia</taxon>
        <taxon>Pecora</taxon>
        <taxon>Bovidae</taxon>
        <taxon>Caprinae</taxon>
        <taxon>Ovis</taxon>
    </lineage>
</organism>
<sequence>VRACAGSRLGAAMMEGLDDGPDFLSEEDRGLKAINVDLQSDAALQVDISDALSERDKVKFTVHTKSSLPNFKQNEFSVVRQHEEFIWLHDSFIENEDYAGYIIPPAPPRPDFDASREKLQKLGEGEGSMTKEEFTKMKQELEAEYLAIFKKTVAMHEVFLCRVAAHPILRKDLNFHVFLEYNQDLSVRGKNKKEKLEDFFKNMVKSADGVIVSGVKDVDDFFEHERTFLLEYHNRVKDASAKSDRMTRSHKSAADDYNRIGSSLYALGTQDSTDICKFFLKVSELFDKTRDLLYRRSRSLVDYENANKALDKARAKNKDVLQAETSQQLCCQKFEKISESAKQELIDFKTRRVAAFRKNLVELAELELKHAKGNLQLLQNCLAVLNGDT</sequence>
<accession>A0AC11B3Q4</accession>
<name>A0AC11B3Q4_SHEEP</name>
<reference evidence="1" key="1">
    <citation type="submission" date="2020-11" db="EMBL/GenBank/DDBJ databases">
        <authorList>
            <person name="Davenport K.M."/>
            <person name="Bickhart D.M."/>
            <person name="Smith T.P.L."/>
            <person name="Murdoch B.M."/>
            <person name="Rosen B.D."/>
        </authorList>
    </citation>
    <scope>NUCLEOTIDE SEQUENCE [LARGE SCALE GENOMIC DNA]</scope>
    <source>
        <strain evidence="1">OAR_USU_Benz2616</strain>
    </source>
</reference>
<protein>
    <submittedName>
        <fullName evidence="1">Sorting nexin 6</fullName>
    </submittedName>
</protein>
<reference evidence="1" key="2">
    <citation type="submission" date="2025-08" db="UniProtKB">
        <authorList>
            <consortium name="Ensembl"/>
        </authorList>
    </citation>
    <scope>IDENTIFICATION</scope>
</reference>
<gene>
    <name evidence="1" type="primary">SNX6</name>
</gene>
<proteinExistence type="predicted"/>
<reference evidence="1" key="3">
    <citation type="submission" date="2025-09" db="UniProtKB">
        <authorList>
            <consortium name="Ensembl"/>
        </authorList>
    </citation>
    <scope>IDENTIFICATION</scope>
</reference>